<organism evidence="1">
    <name type="scientific">viral metagenome</name>
    <dbReference type="NCBI Taxonomy" id="1070528"/>
    <lineage>
        <taxon>unclassified sequences</taxon>
        <taxon>metagenomes</taxon>
        <taxon>organismal metagenomes</taxon>
    </lineage>
</organism>
<dbReference type="EMBL" id="MT142594">
    <property type="protein sequence ID" value="QJA85772.1"/>
    <property type="molecule type" value="Genomic_DNA"/>
</dbReference>
<proteinExistence type="predicted"/>
<sequence>MSDPLTYMNELLQWRDPPPPDERWERKVATACAMIAERDAEIVRINRCNRQQRAEIERLTADNEQQRIAAGQTSDEWRALHKELRGEQEENERMKAQLYDAGIDYSTMASEIERMKGELADKTVSRETVIATEMERDEALTENKRLRDAAKKLIEVWDSGPPPGNSWDDCAAEIKEFVEGLRKAMEESRDE</sequence>
<gene>
    <name evidence="1" type="ORF">MM415B02177_0013</name>
</gene>
<accession>A0A6M3KVK2</accession>
<protein>
    <submittedName>
        <fullName evidence="1">Uncharacterized protein</fullName>
    </submittedName>
</protein>
<evidence type="ECO:0000313" key="1">
    <source>
        <dbReference type="EMBL" id="QJA85772.1"/>
    </source>
</evidence>
<reference evidence="1" key="1">
    <citation type="submission" date="2020-03" db="EMBL/GenBank/DDBJ databases">
        <title>The deep terrestrial virosphere.</title>
        <authorList>
            <person name="Holmfeldt K."/>
            <person name="Nilsson E."/>
            <person name="Simone D."/>
            <person name="Lopez-Fernandez M."/>
            <person name="Wu X."/>
            <person name="de Brujin I."/>
            <person name="Lundin D."/>
            <person name="Andersson A."/>
            <person name="Bertilsson S."/>
            <person name="Dopson M."/>
        </authorList>
    </citation>
    <scope>NUCLEOTIDE SEQUENCE</scope>
    <source>
        <strain evidence="1">MM415B02177</strain>
    </source>
</reference>
<name>A0A6M3KVK2_9ZZZZ</name>
<dbReference type="AlphaFoldDB" id="A0A6M3KVK2"/>